<dbReference type="SMART" id="SM00382">
    <property type="entry name" value="AAA"/>
    <property type="match status" value="1"/>
</dbReference>
<dbReference type="InterPro" id="IPR003593">
    <property type="entry name" value="AAA+_ATPase"/>
</dbReference>
<evidence type="ECO:0000256" key="14">
    <source>
        <dbReference type="RuleBase" id="RU363032"/>
    </source>
</evidence>
<evidence type="ECO:0000259" key="16">
    <source>
        <dbReference type="PROSITE" id="PS50928"/>
    </source>
</evidence>
<name>A0A1X1EUB1_PANCY</name>
<dbReference type="InterPro" id="IPR035906">
    <property type="entry name" value="MetI-like_sf"/>
</dbReference>
<keyword evidence="18" id="KW-1185">Reference proteome</keyword>
<feature type="transmembrane region" description="Helical" evidence="14">
    <location>
        <begin position="89"/>
        <end position="110"/>
    </location>
</feature>
<evidence type="ECO:0000259" key="15">
    <source>
        <dbReference type="PROSITE" id="PS50893"/>
    </source>
</evidence>
<sequence>MQFDWPYLISLFHYADFWRASWLVVQLSVLTWLGGIVLGLGVALAKQSRHALLRNVAGCYIWLFRSLPLLVLLIFIFNLPQIFPATSSVLSNPFAAGLLALIISETAYIAEIHRGGLLSVQRGQFEAGRALGLNTTQIRLSIIIPQALRISLPTLVNEFITIVKMTSLVSVISLSEILMVGERLYTDNFKVMETMLAVACYYVLIVTVFERLFGWLERRWDVQNRTPAAFDAEQARASLPAPQALTRKSHSASAKPILQLRGISKAFNDKPVLRDINLSVKPGEVISIIGPSGSGKTTLIRTVNGLEKLDQGSVELLGQAFIEAGQRENALPYRSQITRLGMVFQGFNLFPHKTVLENLLLAPRLHNLDSREDLHQRSLAMLDKVGMLEHATKYPHQLSGGQQQRVAIARTLVMKPAVVLFDEPTSALDPERVSEVLQVIEKLAEEGITMLIVTHEMKFAFAISDRVVFMEQGRIQIDASPAEIRQMRDHRISRFIDDMATA</sequence>
<dbReference type="GO" id="GO:0016887">
    <property type="term" value="F:ATP hydrolysis activity"/>
    <property type="evidence" value="ECO:0007669"/>
    <property type="project" value="InterPro"/>
</dbReference>
<dbReference type="AlphaFoldDB" id="A0A1X1EUB1"/>
<evidence type="ECO:0000256" key="4">
    <source>
        <dbReference type="ARBA" id="ARBA00010072"/>
    </source>
</evidence>
<proteinExistence type="inferred from homology"/>
<feature type="transmembrane region" description="Helical" evidence="14">
    <location>
        <begin position="20"/>
        <end position="45"/>
    </location>
</feature>
<keyword evidence="7" id="KW-0997">Cell inner membrane</keyword>
<dbReference type="PANTHER" id="PTHR43166">
    <property type="entry name" value="AMINO ACID IMPORT ATP-BINDING PROTEIN"/>
    <property type="match status" value="1"/>
</dbReference>
<evidence type="ECO:0000256" key="2">
    <source>
        <dbReference type="ARBA" id="ARBA00004429"/>
    </source>
</evidence>
<accession>A0A1X1EUB1</accession>
<dbReference type="InterPro" id="IPR027417">
    <property type="entry name" value="P-loop_NTPase"/>
</dbReference>
<dbReference type="Pfam" id="PF00005">
    <property type="entry name" value="ABC_tran"/>
    <property type="match status" value="1"/>
</dbReference>
<feature type="transmembrane region" description="Helical" evidence="14">
    <location>
        <begin position="191"/>
        <end position="209"/>
    </location>
</feature>
<keyword evidence="5 14" id="KW-0813">Transport</keyword>
<dbReference type="OrthoDB" id="6049702at2"/>
<evidence type="ECO:0000256" key="6">
    <source>
        <dbReference type="ARBA" id="ARBA00022475"/>
    </source>
</evidence>
<dbReference type="InterPro" id="IPR017871">
    <property type="entry name" value="ABC_transporter-like_CS"/>
</dbReference>
<dbReference type="PROSITE" id="PS00211">
    <property type="entry name" value="ABC_TRANSPORTER_1"/>
    <property type="match status" value="1"/>
</dbReference>
<keyword evidence="10 17" id="KW-0067">ATP-binding</keyword>
<evidence type="ECO:0000256" key="5">
    <source>
        <dbReference type="ARBA" id="ARBA00022448"/>
    </source>
</evidence>
<dbReference type="Proteomes" id="UP000193749">
    <property type="component" value="Unassembled WGS sequence"/>
</dbReference>
<protein>
    <submittedName>
        <fullName evidence="17">Amino acid ABC transporter permease/ATP-binding protein</fullName>
    </submittedName>
</protein>
<feature type="transmembrane region" description="Helical" evidence="14">
    <location>
        <begin position="57"/>
        <end position="77"/>
    </location>
</feature>
<comment type="caution">
    <text evidence="17">The sequence shown here is derived from an EMBL/GenBank/DDBJ whole genome shotgun (WGS) entry which is preliminary data.</text>
</comment>
<dbReference type="CDD" id="cd06261">
    <property type="entry name" value="TM_PBP2"/>
    <property type="match status" value="1"/>
</dbReference>
<evidence type="ECO:0000256" key="11">
    <source>
        <dbReference type="ARBA" id="ARBA00022970"/>
    </source>
</evidence>
<evidence type="ECO:0000313" key="18">
    <source>
        <dbReference type="Proteomes" id="UP000193749"/>
    </source>
</evidence>
<keyword evidence="11" id="KW-0029">Amino-acid transport</keyword>
<dbReference type="NCBIfam" id="TIGR01726">
    <property type="entry name" value="HEQRo_perm_3TM"/>
    <property type="match status" value="1"/>
</dbReference>
<dbReference type="RefSeq" id="WP_084874805.1">
    <property type="nucleotide sequence ID" value="NZ_JAGGMY010000001.1"/>
</dbReference>
<dbReference type="Pfam" id="PF00528">
    <property type="entry name" value="BPD_transp_1"/>
    <property type="match status" value="1"/>
</dbReference>
<feature type="transmembrane region" description="Helical" evidence="14">
    <location>
        <begin position="159"/>
        <end position="179"/>
    </location>
</feature>
<keyword evidence="8 14" id="KW-0812">Transmembrane</keyword>
<evidence type="ECO:0000256" key="12">
    <source>
        <dbReference type="ARBA" id="ARBA00022989"/>
    </source>
</evidence>
<dbReference type="STRING" id="55209.HA50_09780"/>
<evidence type="ECO:0000256" key="9">
    <source>
        <dbReference type="ARBA" id="ARBA00022741"/>
    </source>
</evidence>
<keyword evidence="9" id="KW-0547">Nucleotide-binding</keyword>
<feature type="domain" description="ABC transporter" evidence="15">
    <location>
        <begin position="258"/>
        <end position="497"/>
    </location>
</feature>
<evidence type="ECO:0000256" key="7">
    <source>
        <dbReference type="ARBA" id="ARBA00022519"/>
    </source>
</evidence>
<reference evidence="17 18" key="1">
    <citation type="journal article" date="2017" name="Antonie Van Leeuwenhoek">
        <title>Phylogenomic resolution of the bacterial genus Pantoea and its relationship with Erwinia and Tatumella.</title>
        <authorList>
            <person name="Palmer M."/>
            <person name="Steenkamp E.T."/>
            <person name="Coetzee M.P."/>
            <person name="Chan W.Y."/>
            <person name="van Zyl E."/>
            <person name="De Maayer P."/>
            <person name="Coutinho T.A."/>
            <person name="Blom J."/>
            <person name="Smits T.H."/>
            <person name="Duffy B."/>
            <person name="Venter S.N."/>
        </authorList>
    </citation>
    <scope>NUCLEOTIDE SEQUENCE [LARGE SCALE GENOMIC DNA]</scope>
    <source>
        <strain evidence="17 18">LMG 2657</strain>
    </source>
</reference>
<feature type="domain" description="ABC transmembrane type-1" evidence="16">
    <location>
        <begin position="21"/>
        <end position="213"/>
    </location>
</feature>
<evidence type="ECO:0000256" key="1">
    <source>
        <dbReference type="ARBA" id="ARBA00004417"/>
    </source>
</evidence>
<dbReference type="EMBL" id="MLJI01000001">
    <property type="protein sequence ID" value="ORM93620.1"/>
    <property type="molecule type" value="Genomic_DNA"/>
</dbReference>
<evidence type="ECO:0000256" key="13">
    <source>
        <dbReference type="ARBA" id="ARBA00023136"/>
    </source>
</evidence>
<dbReference type="PROSITE" id="PS50893">
    <property type="entry name" value="ABC_TRANSPORTER_2"/>
    <property type="match status" value="1"/>
</dbReference>
<gene>
    <name evidence="17" type="ORF">HA50_09780</name>
</gene>
<comment type="similarity">
    <text evidence="3">Belongs to the ABC transporter superfamily. Drug exporter-2 (TC 3.A.1.117) family.</text>
</comment>
<comment type="similarity">
    <text evidence="4">Belongs to the binding-protein-dependent transport system permease family. HisMQ subfamily.</text>
</comment>
<dbReference type="Gene3D" id="3.40.50.300">
    <property type="entry name" value="P-loop containing nucleotide triphosphate hydrolases"/>
    <property type="match status" value="1"/>
</dbReference>
<dbReference type="InterPro" id="IPR003439">
    <property type="entry name" value="ABC_transporter-like_ATP-bd"/>
</dbReference>
<keyword evidence="13 14" id="KW-0472">Membrane</keyword>
<dbReference type="GO" id="GO:0006865">
    <property type="term" value="P:amino acid transport"/>
    <property type="evidence" value="ECO:0007669"/>
    <property type="project" value="UniProtKB-KW"/>
</dbReference>
<dbReference type="PANTHER" id="PTHR43166:SF9">
    <property type="entry name" value="GLUTAMATE_ASPARTATE IMPORT ATP-BINDING PROTEIN GLTL"/>
    <property type="match status" value="1"/>
</dbReference>
<organism evidence="17 18">
    <name type="scientific">Pantoea cypripedii</name>
    <name type="common">Pectobacterium cypripedii</name>
    <name type="synonym">Erwinia cypripedii</name>
    <dbReference type="NCBI Taxonomy" id="55209"/>
    <lineage>
        <taxon>Bacteria</taxon>
        <taxon>Pseudomonadati</taxon>
        <taxon>Pseudomonadota</taxon>
        <taxon>Gammaproteobacteria</taxon>
        <taxon>Enterobacterales</taxon>
        <taxon>Erwiniaceae</taxon>
        <taxon>Pantoea</taxon>
    </lineage>
</organism>
<dbReference type="SUPFAM" id="SSF52540">
    <property type="entry name" value="P-loop containing nucleoside triphosphate hydrolases"/>
    <property type="match status" value="1"/>
</dbReference>
<dbReference type="InterPro" id="IPR000515">
    <property type="entry name" value="MetI-like"/>
</dbReference>
<dbReference type="GO" id="GO:0022857">
    <property type="term" value="F:transmembrane transporter activity"/>
    <property type="evidence" value="ECO:0007669"/>
    <property type="project" value="InterPro"/>
</dbReference>
<dbReference type="InterPro" id="IPR050086">
    <property type="entry name" value="MetN_ABC_transporter-like"/>
</dbReference>
<evidence type="ECO:0000256" key="8">
    <source>
        <dbReference type="ARBA" id="ARBA00022692"/>
    </source>
</evidence>
<evidence type="ECO:0000256" key="3">
    <source>
        <dbReference type="ARBA" id="ARBA00006526"/>
    </source>
</evidence>
<dbReference type="InterPro" id="IPR010065">
    <property type="entry name" value="AA_ABC_transptr_permease_3TM"/>
</dbReference>
<dbReference type="Gene3D" id="1.10.3720.10">
    <property type="entry name" value="MetI-like"/>
    <property type="match status" value="1"/>
</dbReference>
<dbReference type="PROSITE" id="PS50928">
    <property type="entry name" value="ABC_TM1"/>
    <property type="match status" value="1"/>
</dbReference>
<evidence type="ECO:0000256" key="10">
    <source>
        <dbReference type="ARBA" id="ARBA00022840"/>
    </source>
</evidence>
<dbReference type="GO" id="GO:0043190">
    <property type="term" value="C:ATP-binding cassette (ABC) transporter complex"/>
    <property type="evidence" value="ECO:0007669"/>
    <property type="project" value="InterPro"/>
</dbReference>
<keyword evidence="6" id="KW-1003">Cell membrane</keyword>
<dbReference type="SUPFAM" id="SSF161098">
    <property type="entry name" value="MetI-like"/>
    <property type="match status" value="1"/>
</dbReference>
<dbReference type="GO" id="GO:0005524">
    <property type="term" value="F:ATP binding"/>
    <property type="evidence" value="ECO:0007669"/>
    <property type="project" value="UniProtKB-KW"/>
</dbReference>
<keyword evidence="12 14" id="KW-1133">Transmembrane helix</keyword>
<evidence type="ECO:0000313" key="17">
    <source>
        <dbReference type="EMBL" id="ORM93620.1"/>
    </source>
</evidence>
<comment type="subcellular location">
    <subcellularLocation>
        <location evidence="2">Cell inner membrane</location>
        <topology evidence="2">Multi-pass membrane protein</topology>
    </subcellularLocation>
    <subcellularLocation>
        <location evidence="1">Cell inner membrane</location>
        <topology evidence="1">Peripheral membrane protein</topology>
    </subcellularLocation>
    <subcellularLocation>
        <location evidence="14">Cell membrane</location>
        <topology evidence="14">Multi-pass membrane protein</topology>
    </subcellularLocation>
</comment>